<evidence type="ECO:0000256" key="2">
    <source>
        <dbReference type="SAM" id="SignalP"/>
    </source>
</evidence>
<organism evidence="3 4">
    <name type="scientific">Halioglobus maricola</name>
    <dbReference type="NCBI Taxonomy" id="2601894"/>
    <lineage>
        <taxon>Bacteria</taxon>
        <taxon>Pseudomonadati</taxon>
        <taxon>Pseudomonadota</taxon>
        <taxon>Gammaproteobacteria</taxon>
        <taxon>Cellvibrionales</taxon>
        <taxon>Halieaceae</taxon>
        <taxon>Halioglobus</taxon>
    </lineage>
</organism>
<feature type="chain" id="PRO_5024929738" description="Tetratricopeptide repeat protein" evidence="2">
    <location>
        <begin position="23"/>
        <end position="577"/>
    </location>
</feature>
<feature type="region of interest" description="Disordered" evidence="1">
    <location>
        <begin position="22"/>
        <end position="43"/>
    </location>
</feature>
<dbReference type="EMBL" id="CP036422">
    <property type="protein sequence ID" value="QFU74644.1"/>
    <property type="molecule type" value="Genomic_DNA"/>
</dbReference>
<feature type="signal peptide" evidence="2">
    <location>
        <begin position="1"/>
        <end position="22"/>
    </location>
</feature>
<keyword evidence="2" id="KW-0732">Signal</keyword>
<protein>
    <recommendedName>
        <fullName evidence="5">Tetratricopeptide repeat protein</fullName>
    </recommendedName>
</protein>
<sequence length="577" mass="63051">MFKALSTVVLAAAVVACSQDQAPGADSTATAPPEASAQPAASPPLTDAQLIARAQAPLLAGMGDHHFPISSKVAGVQRYFDQGMAMAAGFNHAEAVRAFKASQRLDPNCAMCFWGEALATGPNINVTSKGKAIMSPEARRSAYAAIQQAVALSANIPQRERDYIEAQATRYDGNPETDRDALDLAYAKAMRELAAGYPEDDDAQALFAEALMNTMPWDYWLDGENPRPDTKEVIAALETVMARSPKHPLALHLYIHAVEASSNPGRAEQAADDLADLVPGSGHLVHMPSHIYWRIGRYYDASEANVKAAKVDEDYIAQCNAQGFYPAMYYPHNIHFLWASASMEGRSEVAIEAGRKVARNVRLEQIREFPTVEFFQTVPLLTLVRFARWDEILAEPEPPGELPFSRAIWHYARSVAYARGGESEKAQDEIDALAPLMKTESVWSLDGNDYPASQVLAIAHALALGELAQAGGELDAAIGYYQAAVAAQDELPYTEPPFWYYPTRQSLGHALLAKQDYAAAEQVYRADLKQYPRNGWSMYGLALSLTAQERQDEADAILVRFEGVWQRADVALASSVL</sequence>
<dbReference type="InterPro" id="IPR011990">
    <property type="entry name" value="TPR-like_helical_dom_sf"/>
</dbReference>
<dbReference type="RefSeq" id="WP_152660756.1">
    <property type="nucleotide sequence ID" value="NZ_CP036422.1"/>
</dbReference>
<gene>
    <name evidence="3" type="ORF">EY643_02675</name>
</gene>
<evidence type="ECO:0000313" key="3">
    <source>
        <dbReference type="EMBL" id="QFU74644.1"/>
    </source>
</evidence>
<dbReference type="SMART" id="SM00028">
    <property type="entry name" value="TPR"/>
    <property type="match status" value="3"/>
</dbReference>
<dbReference type="PANTHER" id="PTHR45588">
    <property type="entry name" value="TPR DOMAIN-CONTAINING PROTEIN"/>
    <property type="match status" value="1"/>
</dbReference>
<dbReference type="KEGG" id="halc:EY643_02675"/>
<evidence type="ECO:0008006" key="5">
    <source>
        <dbReference type="Google" id="ProtNLM"/>
    </source>
</evidence>
<name>A0A5P9NHG1_9GAMM</name>
<dbReference type="Proteomes" id="UP000326287">
    <property type="component" value="Chromosome"/>
</dbReference>
<keyword evidence="4" id="KW-1185">Reference proteome</keyword>
<dbReference type="Gene3D" id="1.25.40.10">
    <property type="entry name" value="Tetratricopeptide repeat domain"/>
    <property type="match status" value="2"/>
</dbReference>
<evidence type="ECO:0000313" key="4">
    <source>
        <dbReference type="Proteomes" id="UP000326287"/>
    </source>
</evidence>
<reference evidence="3 4" key="1">
    <citation type="submission" date="2019-02" db="EMBL/GenBank/DDBJ databases">
        <authorList>
            <person name="Li S.-H."/>
        </authorList>
    </citation>
    <scope>NUCLEOTIDE SEQUENCE [LARGE SCALE GENOMIC DNA]</scope>
    <source>
        <strain evidence="3 4">IMCC14385</strain>
    </source>
</reference>
<proteinExistence type="predicted"/>
<dbReference type="SUPFAM" id="SSF48452">
    <property type="entry name" value="TPR-like"/>
    <property type="match status" value="1"/>
</dbReference>
<accession>A0A5P9NHG1</accession>
<dbReference type="OrthoDB" id="9778494at2"/>
<dbReference type="PANTHER" id="PTHR45588:SF1">
    <property type="entry name" value="WW DOMAIN-CONTAINING PROTEIN"/>
    <property type="match status" value="1"/>
</dbReference>
<dbReference type="PROSITE" id="PS51257">
    <property type="entry name" value="PROKAR_LIPOPROTEIN"/>
    <property type="match status" value="1"/>
</dbReference>
<dbReference type="InterPro" id="IPR019734">
    <property type="entry name" value="TPR_rpt"/>
</dbReference>
<evidence type="ECO:0000256" key="1">
    <source>
        <dbReference type="SAM" id="MobiDB-lite"/>
    </source>
</evidence>
<feature type="compositionally biased region" description="Low complexity" evidence="1">
    <location>
        <begin position="25"/>
        <end position="43"/>
    </location>
</feature>
<dbReference type="AlphaFoldDB" id="A0A5P9NHG1"/>